<evidence type="ECO:0000313" key="2">
    <source>
        <dbReference type="EMBL" id="QGT82059.1"/>
    </source>
</evidence>
<feature type="transmembrane region" description="Helical" evidence="1">
    <location>
        <begin position="23"/>
        <end position="42"/>
    </location>
</feature>
<dbReference type="EMBL" id="CP046441">
    <property type="protein sequence ID" value="QGT82059.1"/>
    <property type="molecule type" value="Genomic_DNA"/>
</dbReference>
<reference evidence="2 3" key="1">
    <citation type="submission" date="2019-11" db="EMBL/GenBank/DDBJ databases">
        <title>Complete genome sequence of Pseudomonas syringae pv. coronafaciens isolate B19001 originated in imported oat cereal.</title>
        <authorList>
            <person name="Kim S.M."/>
            <person name="Lee B.C."/>
            <person name="Seo S.J."/>
            <person name="Lee J.E."/>
            <person name="Choi N.J."/>
            <person name="Park J.H."/>
        </authorList>
    </citation>
    <scope>NUCLEOTIDE SEQUENCE [LARGE SCALE GENOMIC DNA]</scope>
    <source>
        <strain evidence="2 3">B19001</strain>
    </source>
</reference>
<dbReference type="Proteomes" id="UP000423413">
    <property type="component" value="Chromosome"/>
</dbReference>
<keyword evidence="1" id="KW-0472">Membrane</keyword>
<feature type="transmembrane region" description="Helical" evidence="1">
    <location>
        <begin position="75"/>
        <end position="95"/>
    </location>
</feature>
<feature type="transmembrane region" description="Helical" evidence="1">
    <location>
        <begin position="49"/>
        <end position="69"/>
    </location>
</feature>
<gene>
    <name evidence="2" type="ORF">GMO17_13105</name>
</gene>
<accession>A0AAE6QG68</accession>
<proteinExistence type="predicted"/>
<evidence type="ECO:0000313" key="3">
    <source>
        <dbReference type="Proteomes" id="UP000423413"/>
    </source>
</evidence>
<protein>
    <submittedName>
        <fullName evidence="2">Uncharacterized protein</fullName>
    </submittedName>
</protein>
<dbReference type="RefSeq" id="WP_191867743.1">
    <property type="nucleotide sequence ID" value="NZ_CP046441.1"/>
</dbReference>
<organism evidence="2 3">
    <name type="scientific">Pseudomonas coronafaciens pv. coronafaciens</name>
    <dbReference type="NCBI Taxonomy" id="235275"/>
    <lineage>
        <taxon>Bacteria</taxon>
        <taxon>Pseudomonadati</taxon>
        <taxon>Pseudomonadota</taxon>
        <taxon>Gammaproteobacteria</taxon>
        <taxon>Pseudomonadales</taxon>
        <taxon>Pseudomonadaceae</taxon>
        <taxon>Pseudomonas</taxon>
        <taxon>Pseudomonas coronafaciens</taxon>
    </lineage>
</organism>
<dbReference type="AlphaFoldDB" id="A0AAE6QG68"/>
<name>A0AAE6QG68_9PSED</name>
<keyword evidence="1" id="KW-1133">Transmembrane helix</keyword>
<sequence length="135" mass="14428">MKNFMAQCIKAISKFEMWGERNWGWIVAFLCAALAGGLVISLRFSVSNTALAVSLASAVMAIIAGAAGMTLKDKALGFVTLAGIIITAGVFMWGVKDAARPNEHTISITGVEMGFVIDHKDCDFSDPTNLVCKLR</sequence>
<evidence type="ECO:0000256" key="1">
    <source>
        <dbReference type="SAM" id="Phobius"/>
    </source>
</evidence>
<keyword evidence="1" id="KW-0812">Transmembrane</keyword>